<dbReference type="AlphaFoldDB" id="A0A0D0BGL7"/>
<dbReference type="Pfam" id="PF20149">
    <property type="entry name" value="DUF6532"/>
    <property type="match status" value="1"/>
</dbReference>
<feature type="compositionally biased region" description="Polar residues" evidence="1">
    <location>
        <begin position="354"/>
        <end position="372"/>
    </location>
</feature>
<feature type="compositionally biased region" description="Low complexity" evidence="1">
    <location>
        <begin position="299"/>
        <end position="313"/>
    </location>
</feature>
<reference evidence="4" key="2">
    <citation type="submission" date="2015-01" db="EMBL/GenBank/DDBJ databases">
        <title>Evolutionary Origins and Diversification of the Mycorrhizal Mutualists.</title>
        <authorList>
            <consortium name="DOE Joint Genome Institute"/>
            <consortium name="Mycorrhizal Genomics Consortium"/>
            <person name="Kohler A."/>
            <person name="Kuo A."/>
            <person name="Nagy L.G."/>
            <person name="Floudas D."/>
            <person name="Copeland A."/>
            <person name="Barry K.W."/>
            <person name="Cichocki N."/>
            <person name="Veneault-Fourrey C."/>
            <person name="LaButti K."/>
            <person name="Lindquist E.A."/>
            <person name="Lipzen A."/>
            <person name="Lundell T."/>
            <person name="Morin E."/>
            <person name="Murat C."/>
            <person name="Riley R."/>
            <person name="Ohm R."/>
            <person name="Sun H."/>
            <person name="Tunlid A."/>
            <person name="Henrissat B."/>
            <person name="Grigoriev I.V."/>
            <person name="Hibbett D.S."/>
            <person name="Martin F."/>
        </authorList>
    </citation>
    <scope>NUCLEOTIDE SEQUENCE [LARGE SCALE GENOMIC DNA]</scope>
    <source>
        <strain evidence="4">UH-Slu-Lm8-n1</strain>
    </source>
</reference>
<gene>
    <name evidence="3" type="ORF">CY34DRAFT_10465</name>
</gene>
<protein>
    <recommendedName>
        <fullName evidence="2">DUF6532 domain-containing protein</fullName>
    </recommendedName>
</protein>
<evidence type="ECO:0000256" key="1">
    <source>
        <dbReference type="SAM" id="MobiDB-lite"/>
    </source>
</evidence>
<feature type="compositionally biased region" description="Basic and acidic residues" evidence="1">
    <location>
        <begin position="41"/>
        <end position="50"/>
    </location>
</feature>
<reference evidence="3 4" key="1">
    <citation type="submission" date="2014-04" db="EMBL/GenBank/DDBJ databases">
        <authorList>
            <consortium name="DOE Joint Genome Institute"/>
            <person name="Kuo A."/>
            <person name="Ruytinx J."/>
            <person name="Rineau F."/>
            <person name="Colpaert J."/>
            <person name="Kohler A."/>
            <person name="Nagy L.G."/>
            <person name="Floudas D."/>
            <person name="Copeland A."/>
            <person name="Barry K.W."/>
            <person name="Cichocki N."/>
            <person name="Veneault-Fourrey C."/>
            <person name="LaButti K."/>
            <person name="Lindquist E.A."/>
            <person name="Lipzen A."/>
            <person name="Lundell T."/>
            <person name="Morin E."/>
            <person name="Murat C."/>
            <person name="Sun H."/>
            <person name="Tunlid A."/>
            <person name="Henrissat B."/>
            <person name="Grigoriev I.V."/>
            <person name="Hibbett D.S."/>
            <person name="Martin F."/>
            <person name="Nordberg H.P."/>
            <person name="Cantor M.N."/>
            <person name="Hua S.X."/>
        </authorList>
    </citation>
    <scope>NUCLEOTIDE SEQUENCE [LARGE SCALE GENOMIC DNA]</scope>
    <source>
        <strain evidence="3 4">UH-Slu-Lm8-n1</strain>
    </source>
</reference>
<dbReference type="InParanoid" id="A0A0D0BGL7"/>
<feature type="compositionally biased region" description="Basic residues" evidence="1">
    <location>
        <begin position="201"/>
        <end position="214"/>
    </location>
</feature>
<feature type="compositionally biased region" description="Polar residues" evidence="1">
    <location>
        <begin position="256"/>
        <end position="291"/>
    </location>
</feature>
<evidence type="ECO:0000313" key="3">
    <source>
        <dbReference type="EMBL" id="KIK45272.1"/>
    </source>
</evidence>
<dbReference type="STRING" id="930992.A0A0D0BGL7"/>
<evidence type="ECO:0000313" key="4">
    <source>
        <dbReference type="Proteomes" id="UP000054485"/>
    </source>
</evidence>
<feature type="domain" description="DUF6532" evidence="2">
    <location>
        <begin position="404"/>
        <end position="555"/>
    </location>
</feature>
<feature type="compositionally biased region" description="Low complexity" evidence="1">
    <location>
        <begin position="338"/>
        <end position="349"/>
    </location>
</feature>
<keyword evidence="4" id="KW-1185">Reference proteome</keyword>
<feature type="compositionally biased region" description="Basic and acidic residues" evidence="1">
    <location>
        <begin position="147"/>
        <end position="179"/>
    </location>
</feature>
<feature type="compositionally biased region" description="Basic and acidic residues" evidence="1">
    <location>
        <begin position="114"/>
        <end position="127"/>
    </location>
</feature>
<name>A0A0D0BGL7_9AGAM</name>
<dbReference type="HOGENOM" id="CLU_401231_0_0_1"/>
<dbReference type="Proteomes" id="UP000054485">
    <property type="component" value="Unassembled WGS sequence"/>
</dbReference>
<sequence length="599" mass="67319">MAPTRQKKGTIEMSDSEENPMAPSQVARAKKKAPAKAKPVQPERQRDRSPHRFFRTAHHLDRFGFKLPSATDSQDLTRPGRGQNKTGEMEQDLQDHDEFEYDAYNNDMQDDEDLFRKPDDSYQQHEQDELDSEHDDKREDEQDDDQDNKQDKYDKYGEDAQADNERIDPDIFDVLERHQAKNGRRKAPSPSRLSSSSCRHSCPHSHSKSPRQHTNKYVSCHQSIESTHAPFALVKPPRVAQNALSTKCSAQRPPSLGSSATRSKSLHPNISRASSRGLSPRQHSPTQSTLVGGSKSPRSNISHTSTSRLSSSSCMQPPSRGLSLSKAPPSHIARSDHSPSSSGSSQSCSFTPMRVTSPSAKWKGQTNKQTPRSLDFTRPVGSRFFRQQRHVDVVGLAWEVLDAELWKYHSKRIRLENELKKVIISIAKQLYNIFPRSSATHGDSVQKRVTEAASKLIKSGDYLRLPDSSEGRYKNFISQVLKDGCLDFYYSNGKKGLKLTDEFQHSIPVNGLILIAAVVKGVLSGFRDTGTDKVPDLSADKCRTDFNTLRKSVDTLIEIPQRRQELEEMLEEWAEFGMMSGVRNGSDSSSAMEDVNIII</sequence>
<accession>A0A0D0BGL7</accession>
<organism evidence="3 4">
    <name type="scientific">Suillus luteus UH-Slu-Lm8-n1</name>
    <dbReference type="NCBI Taxonomy" id="930992"/>
    <lineage>
        <taxon>Eukaryota</taxon>
        <taxon>Fungi</taxon>
        <taxon>Dikarya</taxon>
        <taxon>Basidiomycota</taxon>
        <taxon>Agaricomycotina</taxon>
        <taxon>Agaricomycetes</taxon>
        <taxon>Agaricomycetidae</taxon>
        <taxon>Boletales</taxon>
        <taxon>Suillineae</taxon>
        <taxon>Suillaceae</taxon>
        <taxon>Suillus</taxon>
    </lineage>
</organism>
<dbReference type="InterPro" id="IPR045341">
    <property type="entry name" value="DUF6532"/>
</dbReference>
<feature type="region of interest" description="Disordered" evidence="1">
    <location>
        <begin position="1"/>
        <end position="375"/>
    </location>
</feature>
<feature type="compositionally biased region" description="Low complexity" evidence="1">
    <location>
        <begin position="188"/>
        <end position="200"/>
    </location>
</feature>
<feature type="compositionally biased region" description="Polar residues" evidence="1">
    <location>
        <begin position="215"/>
        <end position="226"/>
    </location>
</feature>
<evidence type="ECO:0000259" key="2">
    <source>
        <dbReference type="Pfam" id="PF20149"/>
    </source>
</evidence>
<dbReference type="EMBL" id="KN835175">
    <property type="protein sequence ID" value="KIK45272.1"/>
    <property type="molecule type" value="Genomic_DNA"/>
</dbReference>
<feature type="compositionally biased region" description="Acidic residues" evidence="1">
    <location>
        <begin position="89"/>
        <end position="101"/>
    </location>
</feature>
<dbReference type="OrthoDB" id="2692328at2759"/>
<proteinExistence type="predicted"/>